<accession>A0ABY7L884</accession>
<dbReference type="Proteomes" id="UP001164536">
    <property type="component" value="Plasmid unnamed5"/>
</dbReference>
<feature type="coiled-coil region" evidence="1">
    <location>
        <begin position="168"/>
        <end position="237"/>
    </location>
</feature>
<proteinExistence type="predicted"/>
<protein>
    <recommendedName>
        <fullName evidence="2">RNA polymerase alpha subunit C-terminal domain-containing protein</fullName>
    </recommendedName>
</protein>
<dbReference type="RefSeq" id="WP_269521605.1">
    <property type="nucleotide sequence ID" value="NZ_CP114569.1"/>
</dbReference>
<organism evidence="3 4">
    <name type="scientific">Citrobacter freundii</name>
    <dbReference type="NCBI Taxonomy" id="546"/>
    <lineage>
        <taxon>Bacteria</taxon>
        <taxon>Pseudomonadati</taxon>
        <taxon>Pseudomonadota</taxon>
        <taxon>Gammaproteobacteria</taxon>
        <taxon>Enterobacterales</taxon>
        <taxon>Enterobacteriaceae</taxon>
        <taxon>Citrobacter</taxon>
        <taxon>Citrobacter freundii complex</taxon>
    </lineage>
</organism>
<feature type="coiled-coil region" evidence="1">
    <location>
        <begin position="65"/>
        <end position="138"/>
    </location>
</feature>
<dbReference type="SUPFAM" id="SSF47789">
    <property type="entry name" value="C-terminal domain of RNA polymerase alpha subunit"/>
    <property type="match status" value="1"/>
</dbReference>
<dbReference type="Pfam" id="PF03118">
    <property type="entry name" value="RNA_pol_A_CTD"/>
    <property type="match status" value="1"/>
</dbReference>
<evidence type="ECO:0000313" key="4">
    <source>
        <dbReference type="Proteomes" id="UP001164536"/>
    </source>
</evidence>
<name>A0ABY7L884_CITFR</name>
<keyword evidence="3" id="KW-0614">Plasmid</keyword>
<evidence type="ECO:0000259" key="2">
    <source>
        <dbReference type="Pfam" id="PF03118"/>
    </source>
</evidence>
<sequence length="433" mass="49298">MSNAAEQLTTPTRITDEVLHLSFVGVYNQLNLTLRRISGDDLDRRALETSISMIEQLQSDVNTRLDDETNDCNSLIEQLETTKNQLLEMNLYKVGVQEEAQAKEDELEGLRHDAKMKALELENSIINLQSQIESSAQELTTMQLAYNSLKASFDTYKRLHPESLLRERDDLTKQVSRLRAERKDTNKRLQTMQGKLNIADKEVATARSNLITKRQDMDRLNALYENLKKRVDFHDGREQVKLHTVVTEQGTELNLYIYNFHFGLLARNSYIKGHVIELADFHFQIRTAMMVAMDVVPGVWGNPIYERLSVFKNAWNPAIDEELHQRIMARLEMDFPKIHKRALDAIAAGIDELTLPAKVLSILKGAGFKNVQAIASVLPFELVDIKGIGEQTATEITSAINSWAIRWSRENGDIEAYKSNVISSAKPVKNKCK</sequence>
<dbReference type="Gene3D" id="1.10.150.20">
    <property type="entry name" value="5' to 3' exonuclease, C-terminal subdomain"/>
    <property type="match status" value="1"/>
</dbReference>
<keyword evidence="4" id="KW-1185">Reference proteome</keyword>
<dbReference type="EMBL" id="CP114569">
    <property type="protein sequence ID" value="WAZ60730.1"/>
    <property type="molecule type" value="Genomic_DNA"/>
</dbReference>
<feature type="domain" description="RNA polymerase alpha subunit C-terminal" evidence="2">
    <location>
        <begin position="345"/>
        <end position="400"/>
    </location>
</feature>
<gene>
    <name evidence="3" type="ORF">O4000_28895</name>
</gene>
<geneLocation type="plasmid" evidence="3 4">
    <name>unnamed5</name>
</geneLocation>
<dbReference type="InterPro" id="IPR011260">
    <property type="entry name" value="RNAP_asu_C"/>
</dbReference>
<evidence type="ECO:0000256" key="1">
    <source>
        <dbReference type="SAM" id="Coils"/>
    </source>
</evidence>
<reference evidence="3" key="1">
    <citation type="submission" date="2022-12" db="EMBL/GenBank/DDBJ databases">
        <title>2953647.</title>
        <authorList>
            <person name="Hergert J."/>
            <person name="Casey R."/>
            <person name="Wagner J."/>
            <person name="Young E.L."/>
            <person name="Oakeson K.F."/>
        </authorList>
    </citation>
    <scope>NUCLEOTIDE SEQUENCE</scope>
    <source>
        <strain evidence="3">2953647</strain>
        <plasmid evidence="3">unnamed5</plasmid>
    </source>
</reference>
<keyword evidence="1" id="KW-0175">Coiled coil</keyword>
<evidence type="ECO:0000313" key="3">
    <source>
        <dbReference type="EMBL" id="WAZ60730.1"/>
    </source>
</evidence>